<evidence type="ECO:0000313" key="2">
    <source>
        <dbReference type="Proteomes" id="UP000050741"/>
    </source>
</evidence>
<protein>
    <submittedName>
        <fullName evidence="3">Vegetative cell wall protein gp1-like</fullName>
    </submittedName>
</protein>
<evidence type="ECO:0000313" key="3">
    <source>
        <dbReference type="WBParaSite" id="GPLIN_000230100"/>
    </source>
</evidence>
<keyword evidence="1" id="KW-0732">Signal</keyword>
<dbReference type="AlphaFoldDB" id="A0A183BNW5"/>
<reference evidence="3" key="3">
    <citation type="submission" date="2016-06" db="UniProtKB">
        <authorList>
            <consortium name="WormBaseParasite"/>
        </authorList>
    </citation>
    <scope>IDENTIFICATION</scope>
</reference>
<keyword evidence="2" id="KW-1185">Reference proteome</keyword>
<dbReference type="WBParaSite" id="GPLIN_000230100">
    <property type="protein sequence ID" value="GPLIN_000230100"/>
    <property type="gene ID" value="GPLIN_000230100"/>
</dbReference>
<name>A0A183BNW5_GLOPA</name>
<organism evidence="2 3">
    <name type="scientific">Globodera pallida</name>
    <name type="common">Potato cyst nematode worm</name>
    <name type="synonym">Heterodera pallida</name>
    <dbReference type="NCBI Taxonomy" id="36090"/>
    <lineage>
        <taxon>Eukaryota</taxon>
        <taxon>Metazoa</taxon>
        <taxon>Ecdysozoa</taxon>
        <taxon>Nematoda</taxon>
        <taxon>Chromadorea</taxon>
        <taxon>Rhabditida</taxon>
        <taxon>Tylenchina</taxon>
        <taxon>Tylenchomorpha</taxon>
        <taxon>Tylenchoidea</taxon>
        <taxon>Heteroderidae</taxon>
        <taxon>Heteroderinae</taxon>
        <taxon>Globodera</taxon>
    </lineage>
</organism>
<proteinExistence type="predicted"/>
<sequence>MEWTLLFTFSSFLLLWLNSVSSQFMYDCLPPGRYFASAPAGPPPLPLPPPIPAIMAAPPAFPIGCAPVARLPVLAAPPPPPPLLRSPAGFMPAAAVPAFAPAAAFPGIMPAAAFPGLTAAAALPAYAPAAAFPGFLPTYSPAVALPAAPLLRMPPAMCGGYPRKAMAKARAMARTKHARKRRLAKVPSAEGRNCS</sequence>
<dbReference type="Proteomes" id="UP000050741">
    <property type="component" value="Unassembled WGS sequence"/>
</dbReference>
<reference evidence="2" key="2">
    <citation type="submission" date="2014-05" db="EMBL/GenBank/DDBJ databases">
        <title>The genome and life-stage specific transcriptomes of Globodera pallida elucidate key aspects of plant parasitism by a cyst nematode.</title>
        <authorList>
            <person name="Cotton J.A."/>
            <person name="Lilley C.J."/>
            <person name="Jones L.M."/>
            <person name="Kikuchi T."/>
            <person name="Reid A.J."/>
            <person name="Thorpe P."/>
            <person name="Tsai I.J."/>
            <person name="Beasley H."/>
            <person name="Blok V."/>
            <person name="Cock P.J.A."/>
            <person name="Van den Akker S.E."/>
            <person name="Holroyd N."/>
            <person name="Hunt M."/>
            <person name="Mantelin S."/>
            <person name="Naghra H."/>
            <person name="Pain A."/>
            <person name="Palomares-Rius J.E."/>
            <person name="Zarowiecki M."/>
            <person name="Berriman M."/>
            <person name="Jones J.T."/>
            <person name="Urwin P.E."/>
        </authorList>
    </citation>
    <scope>NUCLEOTIDE SEQUENCE [LARGE SCALE GENOMIC DNA]</scope>
    <source>
        <strain evidence="2">Lindley</strain>
    </source>
</reference>
<feature type="chain" id="PRO_5008146406" evidence="1">
    <location>
        <begin position="23"/>
        <end position="195"/>
    </location>
</feature>
<feature type="signal peptide" evidence="1">
    <location>
        <begin position="1"/>
        <end position="22"/>
    </location>
</feature>
<evidence type="ECO:0000256" key="1">
    <source>
        <dbReference type="SAM" id="SignalP"/>
    </source>
</evidence>
<accession>A0A183BNW5</accession>
<reference evidence="2" key="1">
    <citation type="submission" date="2013-12" db="EMBL/GenBank/DDBJ databases">
        <authorList>
            <person name="Aslett M."/>
        </authorList>
    </citation>
    <scope>NUCLEOTIDE SEQUENCE [LARGE SCALE GENOMIC DNA]</scope>
    <source>
        <strain evidence="2">Lindley</strain>
    </source>
</reference>